<dbReference type="EMBL" id="KZ451969">
    <property type="protein sequence ID" value="PKA56839.1"/>
    <property type="molecule type" value="Genomic_DNA"/>
</dbReference>
<protein>
    <submittedName>
        <fullName evidence="2">Uncharacterized protein</fullName>
    </submittedName>
</protein>
<evidence type="ECO:0000313" key="2">
    <source>
        <dbReference type="EMBL" id="PKA56839.1"/>
    </source>
</evidence>
<dbReference type="PANTHER" id="PTHR33696:SF1">
    <property type="entry name" value="T22J18.15"/>
    <property type="match status" value="1"/>
</dbReference>
<sequence>MPSPPLPSEGRQSLPRTSRTHSFSSSASSFSDSPSYFAATPSPSPFHRLLSSSAVPFSWECRPGIPKAPTARTATAADPLLLPLPPPLRKSRFESISDDPFAVAFSVCTKDAAPPVARDDLDAYWFRPSPGGNLAWKLRRFVGFHVSCKTSCSVNDATVALPRLTHRPE</sequence>
<gene>
    <name evidence="2" type="ORF">AXF42_Ash002142</name>
</gene>
<keyword evidence="3" id="KW-1185">Reference proteome</keyword>
<dbReference type="OrthoDB" id="776241at2759"/>
<reference evidence="2 3" key="1">
    <citation type="journal article" date="2017" name="Nature">
        <title>The Apostasia genome and the evolution of orchids.</title>
        <authorList>
            <person name="Zhang G.Q."/>
            <person name="Liu K.W."/>
            <person name="Li Z."/>
            <person name="Lohaus R."/>
            <person name="Hsiao Y.Y."/>
            <person name="Niu S.C."/>
            <person name="Wang J.Y."/>
            <person name="Lin Y.C."/>
            <person name="Xu Q."/>
            <person name="Chen L.J."/>
            <person name="Yoshida K."/>
            <person name="Fujiwara S."/>
            <person name="Wang Z.W."/>
            <person name="Zhang Y.Q."/>
            <person name="Mitsuda N."/>
            <person name="Wang M."/>
            <person name="Liu G.H."/>
            <person name="Pecoraro L."/>
            <person name="Huang H.X."/>
            <person name="Xiao X.J."/>
            <person name="Lin M."/>
            <person name="Wu X.Y."/>
            <person name="Wu W.L."/>
            <person name="Chen Y.Y."/>
            <person name="Chang S.B."/>
            <person name="Sakamoto S."/>
            <person name="Ohme-Takagi M."/>
            <person name="Yagi M."/>
            <person name="Zeng S.J."/>
            <person name="Shen C.Y."/>
            <person name="Yeh C.M."/>
            <person name="Luo Y.B."/>
            <person name="Tsai W.C."/>
            <person name="Van de Peer Y."/>
            <person name="Liu Z.J."/>
        </authorList>
    </citation>
    <scope>NUCLEOTIDE SEQUENCE [LARGE SCALE GENOMIC DNA]</scope>
    <source>
        <strain evidence="3">cv. Shenzhen</strain>
        <tissue evidence="2">Stem</tissue>
    </source>
</reference>
<dbReference type="Proteomes" id="UP000236161">
    <property type="component" value="Unassembled WGS sequence"/>
</dbReference>
<feature type="compositionally biased region" description="Polar residues" evidence="1">
    <location>
        <begin position="10"/>
        <end position="21"/>
    </location>
</feature>
<name>A0A2I0AMQ0_9ASPA</name>
<feature type="region of interest" description="Disordered" evidence="1">
    <location>
        <begin position="1"/>
        <end position="38"/>
    </location>
</feature>
<evidence type="ECO:0000256" key="1">
    <source>
        <dbReference type="SAM" id="MobiDB-lite"/>
    </source>
</evidence>
<feature type="compositionally biased region" description="Low complexity" evidence="1">
    <location>
        <begin position="22"/>
        <end position="38"/>
    </location>
</feature>
<dbReference type="AlphaFoldDB" id="A0A2I0AMQ0"/>
<accession>A0A2I0AMQ0</accession>
<dbReference type="PANTHER" id="PTHR33696">
    <property type="entry name" value="T22J18.15-RELATED"/>
    <property type="match status" value="1"/>
</dbReference>
<dbReference type="STRING" id="1088818.A0A2I0AMQ0"/>
<proteinExistence type="predicted"/>
<organism evidence="2 3">
    <name type="scientific">Apostasia shenzhenica</name>
    <dbReference type="NCBI Taxonomy" id="1088818"/>
    <lineage>
        <taxon>Eukaryota</taxon>
        <taxon>Viridiplantae</taxon>
        <taxon>Streptophyta</taxon>
        <taxon>Embryophyta</taxon>
        <taxon>Tracheophyta</taxon>
        <taxon>Spermatophyta</taxon>
        <taxon>Magnoliopsida</taxon>
        <taxon>Liliopsida</taxon>
        <taxon>Asparagales</taxon>
        <taxon>Orchidaceae</taxon>
        <taxon>Apostasioideae</taxon>
        <taxon>Apostasia</taxon>
    </lineage>
</organism>
<evidence type="ECO:0000313" key="3">
    <source>
        <dbReference type="Proteomes" id="UP000236161"/>
    </source>
</evidence>